<protein>
    <submittedName>
        <fullName evidence="2">Uncharacterized protein</fullName>
    </submittedName>
</protein>
<proteinExistence type="inferred from homology"/>
<dbReference type="Gene3D" id="3.40.50.2000">
    <property type="entry name" value="Glycogen Phosphorylase B"/>
    <property type="match status" value="2"/>
</dbReference>
<organism evidence="2 3">
    <name type="scientific">Rubus argutus</name>
    <name type="common">Southern blackberry</name>
    <dbReference type="NCBI Taxonomy" id="59490"/>
    <lineage>
        <taxon>Eukaryota</taxon>
        <taxon>Viridiplantae</taxon>
        <taxon>Streptophyta</taxon>
        <taxon>Embryophyta</taxon>
        <taxon>Tracheophyta</taxon>
        <taxon>Spermatophyta</taxon>
        <taxon>Magnoliopsida</taxon>
        <taxon>eudicotyledons</taxon>
        <taxon>Gunneridae</taxon>
        <taxon>Pentapetalae</taxon>
        <taxon>rosids</taxon>
        <taxon>fabids</taxon>
        <taxon>Rosales</taxon>
        <taxon>Rosaceae</taxon>
        <taxon>Rosoideae</taxon>
        <taxon>Rosoideae incertae sedis</taxon>
        <taxon>Rubus</taxon>
    </lineage>
</organism>
<evidence type="ECO:0000313" key="2">
    <source>
        <dbReference type="EMBL" id="KAK9937752.1"/>
    </source>
</evidence>
<dbReference type="EMBL" id="JBEDUW010000003">
    <property type="protein sequence ID" value="KAK9937752.1"/>
    <property type="molecule type" value="Genomic_DNA"/>
</dbReference>
<dbReference type="GO" id="GO:0080043">
    <property type="term" value="F:quercetin 3-O-glucosyltransferase activity"/>
    <property type="evidence" value="ECO:0007669"/>
    <property type="project" value="TreeGrafter"/>
</dbReference>
<sequence>MESIEKANNASAVVLLTFDALEKDVWKFSPHLFLHQFYTIGPLQLLLNQIPEDPLKPMGYSLWKEETDCLQWLQSKAPNSIVYVNFGSIAVLTPEQLLELVGDLPIPSFPSSGSLGLIWLLEIRPFCHQSSKLKPKTEKRTYNF</sequence>
<dbReference type="AlphaFoldDB" id="A0AAW1XLV3"/>
<accession>A0AAW1XLV3</accession>
<comment type="similarity">
    <text evidence="1">Belongs to the UDP-glycosyltransferase family.</text>
</comment>
<reference evidence="2 3" key="1">
    <citation type="journal article" date="2023" name="G3 (Bethesda)">
        <title>A chromosome-length genome assembly and annotation of blackberry (Rubus argutus, cv. 'Hillquist').</title>
        <authorList>
            <person name="Bruna T."/>
            <person name="Aryal R."/>
            <person name="Dudchenko O."/>
            <person name="Sargent D.J."/>
            <person name="Mead D."/>
            <person name="Buti M."/>
            <person name="Cavallini A."/>
            <person name="Hytonen T."/>
            <person name="Andres J."/>
            <person name="Pham M."/>
            <person name="Weisz D."/>
            <person name="Mascagni F."/>
            <person name="Usai G."/>
            <person name="Natali L."/>
            <person name="Bassil N."/>
            <person name="Fernandez G.E."/>
            <person name="Lomsadze A."/>
            <person name="Armour M."/>
            <person name="Olukolu B."/>
            <person name="Poorten T."/>
            <person name="Britton C."/>
            <person name="Davik J."/>
            <person name="Ashrafi H."/>
            <person name="Aiden E.L."/>
            <person name="Borodovsky M."/>
            <person name="Worthington M."/>
        </authorList>
    </citation>
    <scope>NUCLEOTIDE SEQUENCE [LARGE SCALE GENOMIC DNA]</scope>
    <source>
        <strain evidence="2">PI 553951</strain>
    </source>
</reference>
<evidence type="ECO:0000256" key="1">
    <source>
        <dbReference type="ARBA" id="ARBA00009995"/>
    </source>
</evidence>
<dbReference type="Proteomes" id="UP001457282">
    <property type="component" value="Unassembled WGS sequence"/>
</dbReference>
<name>A0AAW1XLV3_RUBAR</name>
<comment type="caution">
    <text evidence="2">The sequence shown here is derived from an EMBL/GenBank/DDBJ whole genome shotgun (WGS) entry which is preliminary data.</text>
</comment>
<dbReference type="PANTHER" id="PTHR11926:SF1516">
    <property type="entry name" value="GLYCOSYLTRANSFERASE"/>
    <property type="match status" value="1"/>
</dbReference>
<dbReference type="PANTHER" id="PTHR11926">
    <property type="entry name" value="GLUCOSYL/GLUCURONOSYL TRANSFERASES"/>
    <property type="match status" value="1"/>
</dbReference>
<keyword evidence="3" id="KW-1185">Reference proteome</keyword>
<evidence type="ECO:0000313" key="3">
    <source>
        <dbReference type="Proteomes" id="UP001457282"/>
    </source>
</evidence>
<gene>
    <name evidence="2" type="ORF">M0R45_014524</name>
</gene>
<dbReference type="GO" id="GO:0080044">
    <property type="term" value="F:quercetin 7-O-glucosyltransferase activity"/>
    <property type="evidence" value="ECO:0007669"/>
    <property type="project" value="TreeGrafter"/>
</dbReference>
<dbReference type="SUPFAM" id="SSF53756">
    <property type="entry name" value="UDP-Glycosyltransferase/glycogen phosphorylase"/>
    <property type="match status" value="1"/>
</dbReference>